<dbReference type="EMBL" id="KN749355">
    <property type="protein sequence ID" value="KIH50560.1"/>
    <property type="molecule type" value="Genomic_DNA"/>
</dbReference>
<reference evidence="2 3" key="1">
    <citation type="submission" date="2013-12" db="EMBL/GenBank/DDBJ databases">
        <title>Draft genome of the parsitic nematode Ancylostoma duodenale.</title>
        <authorList>
            <person name="Mitreva M."/>
        </authorList>
    </citation>
    <scope>NUCLEOTIDE SEQUENCE [LARGE SCALE GENOMIC DNA]</scope>
    <source>
        <strain evidence="2 3">Zhejiang</strain>
    </source>
</reference>
<dbReference type="OrthoDB" id="5856170at2759"/>
<protein>
    <recommendedName>
        <fullName evidence="4">SXP/RAL-2 family protein Ani s 5-like cation-binding domain-containing protein</fullName>
    </recommendedName>
</protein>
<evidence type="ECO:0008006" key="4">
    <source>
        <dbReference type="Google" id="ProtNLM"/>
    </source>
</evidence>
<feature type="signal peptide" evidence="1">
    <location>
        <begin position="1"/>
        <end position="17"/>
    </location>
</feature>
<name>A0A0C2FPU1_9BILA</name>
<evidence type="ECO:0000313" key="3">
    <source>
        <dbReference type="Proteomes" id="UP000054047"/>
    </source>
</evidence>
<keyword evidence="1" id="KW-0732">Signal</keyword>
<keyword evidence="3" id="KW-1185">Reference proteome</keyword>
<dbReference type="Proteomes" id="UP000054047">
    <property type="component" value="Unassembled WGS sequence"/>
</dbReference>
<evidence type="ECO:0000256" key="1">
    <source>
        <dbReference type="SAM" id="SignalP"/>
    </source>
</evidence>
<dbReference type="AlphaFoldDB" id="A0A0C2FPU1"/>
<evidence type="ECO:0000313" key="2">
    <source>
        <dbReference type="EMBL" id="KIH50560.1"/>
    </source>
</evidence>
<gene>
    <name evidence="2" type="ORF">ANCDUO_19361</name>
</gene>
<sequence>MLGKLLCTSLIVLAVSAQKSKIPCGLPPFVSKLPVKQAQQLNETWANYTNGSECAAEQKRTFEIIGSLTEAERDAVFETKEEPSSGLHKKLRDYAKDNFNDEQKAGFEEWITGIVNAKKAVEERISKLSPSAKEMLDKIIKVRQEERRLLSSLSPELSKELYGLI</sequence>
<accession>A0A0C2FPU1</accession>
<organism evidence="2 3">
    <name type="scientific">Ancylostoma duodenale</name>
    <dbReference type="NCBI Taxonomy" id="51022"/>
    <lineage>
        <taxon>Eukaryota</taxon>
        <taxon>Metazoa</taxon>
        <taxon>Ecdysozoa</taxon>
        <taxon>Nematoda</taxon>
        <taxon>Chromadorea</taxon>
        <taxon>Rhabditida</taxon>
        <taxon>Rhabditina</taxon>
        <taxon>Rhabditomorpha</taxon>
        <taxon>Strongyloidea</taxon>
        <taxon>Ancylostomatidae</taxon>
        <taxon>Ancylostomatinae</taxon>
        <taxon>Ancylostoma</taxon>
    </lineage>
</organism>
<feature type="chain" id="PRO_5002148672" description="SXP/RAL-2 family protein Ani s 5-like cation-binding domain-containing protein" evidence="1">
    <location>
        <begin position="18"/>
        <end position="165"/>
    </location>
</feature>
<proteinExistence type="predicted"/>